<dbReference type="PROSITE" id="PS50011">
    <property type="entry name" value="PROTEIN_KINASE_DOM"/>
    <property type="match status" value="1"/>
</dbReference>
<organism evidence="3">
    <name type="scientific">Echinostoma caproni</name>
    <dbReference type="NCBI Taxonomy" id="27848"/>
    <lineage>
        <taxon>Eukaryota</taxon>
        <taxon>Metazoa</taxon>
        <taxon>Spiralia</taxon>
        <taxon>Lophotrochozoa</taxon>
        <taxon>Platyhelminthes</taxon>
        <taxon>Trematoda</taxon>
        <taxon>Digenea</taxon>
        <taxon>Plagiorchiida</taxon>
        <taxon>Echinostomata</taxon>
        <taxon>Echinostomatoidea</taxon>
        <taxon>Echinostomatidae</taxon>
        <taxon>Echinostoma</taxon>
    </lineage>
</organism>
<evidence type="ECO:0000259" key="2">
    <source>
        <dbReference type="PROSITE" id="PS50011"/>
    </source>
</evidence>
<evidence type="ECO:0000256" key="1">
    <source>
        <dbReference type="SAM" id="SignalP"/>
    </source>
</evidence>
<sequence>LPSFSPFLLTLGVVFVVEVLSRRRHLIKIGEGSFGEVFRCPAHLSAAQDKQQSLATGEEELVAVKVVPVEGSVQFNGDSQKSYNEVLSEVIITKELTALGYGLQNQTEGFVQLKK</sequence>
<dbReference type="WBParaSite" id="ECPE_0001273001-mRNA-1">
    <property type="protein sequence ID" value="ECPE_0001273001-mRNA-1"/>
    <property type="gene ID" value="ECPE_0001273001"/>
</dbReference>
<dbReference type="AlphaFoldDB" id="A0A183B0F9"/>
<dbReference type="SUPFAM" id="SSF56112">
    <property type="entry name" value="Protein kinase-like (PK-like)"/>
    <property type="match status" value="1"/>
</dbReference>
<accession>A0A183B0F9</accession>
<feature type="signal peptide" evidence="1">
    <location>
        <begin position="1"/>
        <end position="21"/>
    </location>
</feature>
<dbReference type="GO" id="GO:0000278">
    <property type="term" value="P:mitotic cell cycle"/>
    <property type="evidence" value="ECO:0007669"/>
    <property type="project" value="TreeGrafter"/>
</dbReference>
<dbReference type="GO" id="GO:0005737">
    <property type="term" value="C:cytoplasm"/>
    <property type="evidence" value="ECO:0007669"/>
    <property type="project" value="TreeGrafter"/>
</dbReference>
<keyword evidence="1" id="KW-0732">Signal</keyword>
<protein>
    <submittedName>
        <fullName evidence="3">Protein kinase domain-containing protein</fullName>
    </submittedName>
</protein>
<dbReference type="GO" id="GO:0005634">
    <property type="term" value="C:nucleus"/>
    <property type="evidence" value="ECO:0007669"/>
    <property type="project" value="TreeGrafter"/>
</dbReference>
<dbReference type="InterPro" id="IPR000719">
    <property type="entry name" value="Prot_kinase_dom"/>
</dbReference>
<dbReference type="InterPro" id="IPR011009">
    <property type="entry name" value="Kinase-like_dom_sf"/>
</dbReference>
<reference evidence="3" key="1">
    <citation type="submission" date="2016-06" db="UniProtKB">
        <authorList>
            <consortium name="WormBaseParasite"/>
        </authorList>
    </citation>
    <scope>IDENTIFICATION</scope>
</reference>
<feature type="domain" description="Protein kinase" evidence="2">
    <location>
        <begin position="23"/>
        <end position="115"/>
    </location>
</feature>
<dbReference type="GO" id="GO:0035556">
    <property type="term" value="P:intracellular signal transduction"/>
    <property type="evidence" value="ECO:0007669"/>
    <property type="project" value="TreeGrafter"/>
</dbReference>
<proteinExistence type="predicted"/>
<name>A0A183B0F9_9TREM</name>
<feature type="chain" id="PRO_5008146009" evidence="1">
    <location>
        <begin position="22"/>
        <end position="115"/>
    </location>
</feature>
<dbReference type="PANTHER" id="PTHR24419">
    <property type="entry name" value="INTERLEUKIN-1 RECEPTOR-ASSOCIATED KINASE"/>
    <property type="match status" value="1"/>
</dbReference>
<dbReference type="Gene3D" id="3.30.200.20">
    <property type="entry name" value="Phosphorylase Kinase, domain 1"/>
    <property type="match status" value="1"/>
</dbReference>
<dbReference type="PANTHER" id="PTHR24419:SF18">
    <property type="entry name" value="SERINE_THREONINE-PROTEIN KINASE HASPIN"/>
    <property type="match status" value="1"/>
</dbReference>
<dbReference type="GO" id="GO:0072354">
    <property type="term" value="F:histone H3T3 kinase activity"/>
    <property type="evidence" value="ECO:0007669"/>
    <property type="project" value="TreeGrafter"/>
</dbReference>
<evidence type="ECO:0000313" key="3">
    <source>
        <dbReference type="WBParaSite" id="ECPE_0001273001-mRNA-1"/>
    </source>
</evidence>
<dbReference type="GO" id="GO:0005524">
    <property type="term" value="F:ATP binding"/>
    <property type="evidence" value="ECO:0007669"/>
    <property type="project" value="InterPro"/>
</dbReference>